<proteinExistence type="predicted"/>
<keyword evidence="4" id="KW-1185">Reference proteome</keyword>
<evidence type="ECO:0000256" key="1">
    <source>
        <dbReference type="SAM" id="MobiDB-lite"/>
    </source>
</evidence>
<accession>A0A1R0GSU6</accession>
<comment type="caution">
    <text evidence="3">The sequence shown here is derived from an EMBL/GenBank/DDBJ whole genome shotgun (WGS) entry which is preliminary data.</text>
</comment>
<dbReference type="PANTHER" id="PTHR23030:SF30">
    <property type="entry name" value="TYROSINE-PROTEIN PHOSPHATASE NON-RECEPTOR TYPE 23"/>
    <property type="match status" value="1"/>
</dbReference>
<evidence type="ECO:0000313" key="4">
    <source>
        <dbReference type="Proteomes" id="UP000187455"/>
    </source>
</evidence>
<dbReference type="STRING" id="133383.A0A1R0GSU6"/>
<dbReference type="GO" id="GO:0005768">
    <property type="term" value="C:endosome"/>
    <property type="evidence" value="ECO:0007669"/>
    <property type="project" value="TreeGrafter"/>
</dbReference>
<dbReference type="GO" id="GO:0043328">
    <property type="term" value="P:protein transport to vacuole involved in ubiquitin-dependent protein catabolic process via the multivesicular body sorting pathway"/>
    <property type="evidence" value="ECO:0007669"/>
    <property type="project" value="TreeGrafter"/>
</dbReference>
<name>A0A1R0GSU6_9FUNG</name>
<dbReference type="PANTHER" id="PTHR23030">
    <property type="entry name" value="PCD6 INTERACTING PROTEIN-RELATED"/>
    <property type="match status" value="1"/>
</dbReference>
<dbReference type="Pfam" id="PF13949">
    <property type="entry name" value="ALIX_LYPXL_bnd"/>
    <property type="match status" value="1"/>
</dbReference>
<organism evidence="3 4">
    <name type="scientific">Smittium mucronatum</name>
    <dbReference type="NCBI Taxonomy" id="133383"/>
    <lineage>
        <taxon>Eukaryota</taxon>
        <taxon>Fungi</taxon>
        <taxon>Fungi incertae sedis</taxon>
        <taxon>Zoopagomycota</taxon>
        <taxon>Kickxellomycotina</taxon>
        <taxon>Harpellomycetes</taxon>
        <taxon>Harpellales</taxon>
        <taxon>Legeriomycetaceae</taxon>
        <taxon>Smittium</taxon>
    </lineage>
</organism>
<feature type="domain" description="ALIX V-shaped" evidence="2">
    <location>
        <begin position="1"/>
        <end position="270"/>
    </location>
</feature>
<dbReference type="InterPro" id="IPR036785">
    <property type="entry name" value="YkyA-like_sf"/>
</dbReference>
<feature type="region of interest" description="Disordered" evidence="1">
    <location>
        <begin position="289"/>
        <end position="365"/>
    </location>
</feature>
<feature type="compositionally biased region" description="Low complexity" evidence="1">
    <location>
        <begin position="321"/>
        <end position="335"/>
    </location>
</feature>
<feature type="compositionally biased region" description="Low complexity" evidence="1">
    <location>
        <begin position="289"/>
        <end position="303"/>
    </location>
</feature>
<sequence length="365" mass="40876">MLKESEASLAREFNVDQNLRLVYQKNNKLLERTNSSELTASYFSSINIFNQTLIKAIDNDSFISQKMDSWKQYILLLESGREKIMLSLPNSSSSDLLSSPQNKVVLSRLRQYYTETLDMLSNRAEKIESLRSQLANDDINSDLIAEVEKIYKKADSPFVKIELDQFEPLFTDRLSAYSEWHKYYQEEVGKQSEMLDSLSEANLAFIAVRKQNSVANKRVVALGNLQLAIDRFHEIMKNLNEGIYFYQKLVNSVIDLRRRCADFCMARNVEADDLLASLGYSANDLASSNLNSSQVSSNHQSLAGNGASNVQSPKLSPNSGGPPNSQTTTSQSPSSSGGGNSGFPSRIDISSWDPSTPLKYNSPRK</sequence>
<protein>
    <submittedName>
        <fullName evidence="3">Programmed cell death 6-interacting protein</fullName>
    </submittedName>
</protein>
<evidence type="ECO:0000313" key="3">
    <source>
        <dbReference type="EMBL" id="OLY79955.1"/>
    </source>
</evidence>
<gene>
    <name evidence="3" type="ORF">AYI68_g5960</name>
</gene>
<dbReference type="OrthoDB" id="64867at2759"/>
<evidence type="ECO:0000259" key="2">
    <source>
        <dbReference type="Pfam" id="PF13949"/>
    </source>
</evidence>
<reference evidence="3 4" key="1">
    <citation type="journal article" date="2016" name="Mol. Biol. Evol.">
        <title>Genome-Wide Survey of Gut Fungi (Harpellales) Reveals the First Horizontally Transferred Ubiquitin Gene from a Mosquito Host.</title>
        <authorList>
            <person name="Wang Y."/>
            <person name="White M.M."/>
            <person name="Kvist S."/>
            <person name="Moncalvo J.M."/>
        </authorList>
    </citation>
    <scope>NUCLEOTIDE SEQUENCE [LARGE SCALE GENOMIC DNA]</scope>
    <source>
        <strain evidence="3 4">ALG-7-W6</strain>
    </source>
</reference>
<dbReference type="InterPro" id="IPR025304">
    <property type="entry name" value="ALIX_V_dom"/>
</dbReference>
<dbReference type="EMBL" id="LSSL01003928">
    <property type="protein sequence ID" value="OLY79955.1"/>
    <property type="molecule type" value="Genomic_DNA"/>
</dbReference>
<dbReference type="Gene3D" id="1.20.140.50">
    <property type="entry name" value="alix/aip1 like domains"/>
    <property type="match status" value="1"/>
</dbReference>
<feature type="compositionally biased region" description="Polar residues" evidence="1">
    <location>
        <begin position="306"/>
        <end position="319"/>
    </location>
</feature>
<dbReference type="AlphaFoldDB" id="A0A1R0GSU6"/>
<dbReference type="SUPFAM" id="SSF140423">
    <property type="entry name" value="MW0975(SA0943)-like"/>
    <property type="match status" value="1"/>
</dbReference>
<dbReference type="Proteomes" id="UP000187455">
    <property type="component" value="Unassembled WGS sequence"/>
</dbReference>